<comment type="caution">
    <text evidence="2">The sequence shown here is derived from an EMBL/GenBank/DDBJ whole genome shotgun (WGS) entry which is preliminary data.</text>
</comment>
<keyword evidence="1" id="KW-0812">Transmembrane</keyword>
<evidence type="ECO:0000256" key="1">
    <source>
        <dbReference type="SAM" id="Phobius"/>
    </source>
</evidence>
<accession>A0A0N1E768</accession>
<evidence type="ECO:0000313" key="2">
    <source>
        <dbReference type="EMBL" id="KPH54469.1"/>
    </source>
</evidence>
<dbReference type="RefSeq" id="WP_054198756.1">
    <property type="nucleotide sequence ID" value="NZ_JNOC01000115.1"/>
</dbReference>
<dbReference type="PATRIC" id="fig|35818.11.peg.138"/>
<dbReference type="Pfam" id="PF16083">
    <property type="entry name" value="Phage_holin_3_3"/>
    <property type="match status" value="1"/>
</dbReference>
<feature type="transmembrane region" description="Helical" evidence="1">
    <location>
        <begin position="39"/>
        <end position="58"/>
    </location>
</feature>
<dbReference type="Proteomes" id="UP000037997">
    <property type="component" value="Unassembled WGS sequence"/>
</dbReference>
<protein>
    <recommendedName>
        <fullName evidence="4">Holin</fullName>
    </recommendedName>
</protein>
<keyword evidence="1" id="KW-1133">Transmembrane helix</keyword>
<proteinExistence type="predicted"/>
<name>A0A0N1E768_9HELI</name>
<dbReference type="InterPro" id="IPR032126">
    <property type="entry name" value="LydA_holin"/>
</dbReference>
<dbReference type="AlphaFoldDB" id="A0A0N1E768"/>
<keyword evidence="1" id="KW-0472">Membrane</keyword>
<evidence type="ECO:0008006" key="4">
    <source>
        <dbReference type="Google" id="ProtNLM"/>
    </source>
</evidence>
<sequence length="72" mass="7785">LDNSENIAKCFKIALKRIVLSSFLCVVAYSILSATDLPYLARVGISACIGFLGIDKAISYAKEILSFKRGGK</sequence>
<reference evidence="2 3" key="1">
    <citation type="submission" date="2014-06" db="EMBL/GenBank/DDBJ databases">
        <title>Helicobacter pullorum isolates in fresh chicken meat - phenotypic and genotypic features.</title>
        <authorList>
            <person name="Borges V."/>
            <person name="Santos A."/>
            <person name="Correia C.B."/>
            <person name="Saraiva M."/>
            <person name="Menard A."/>
            <person name="Vieira L."/>
            <person name="Sampaio D.A."/>
            <person name="Gomes J.P."/>
            <person name="Oleastro M."/>
        </authorList>
    </citation>
    <scope>NUCLEOTIDE SEQUENCE [LARGE SCALE GENOMIC DNA]</scope>
    <source>
        <strain evidence="2 3">229334/12</strain>
    </source>
</reference>
<organism evidence="2 3">
    <name type="scientific">Helicobacter pullorum</name>
    <dbReference type="NCBI Taxonomy" id="35818"/>
    <lineage>
        <taxon>Bacteria</taxon>
        <taxon>Pseudomonadati</taxon>
        <taxon>Campylobacterota</taxon>
        <taxon>Epsilonproteobacteria</taxon>
        <taxon>Campylobacterales</taxon>
        <taxon>Helicobacteraceae</taxon>
        <taxon>Helicobacter</taxon>
    </lineage>
</organism>
<gene>
    <name evidence="2" type="ORF">HPU229334_00700</name>
</gene>
<dbReference type="EMBL" id="JNOC01000115">
    <property type="protein sequence ID" value="KPH54469.1"/>
    <property type="molecule type" value="Genomic_DNA"/>
</dbReference>
<feature type="transmembrane region" description="Helical" evidence="1">
    <location>
        <begin position="14"/>
        <end position="33"/>
    </location>
</feature>
<evidence type="ECO:0000313" key="3">
    <source>
        <dbReference type="Proteomes" id="UP000037997"/>
    </source>
</evidence>
<feature type="non-terminal residue" evidence="2">
    <location>
        <position position="1"/>
    </location>
</feature>